<reference evidence="1 2" key="2">
    <citation type="journal article" date="2022" name="Mol. Ecol. Resour.">
        <title>The genomes of chicory, endive, great burdock and yacon provide insights into Asteraceae paleo-polyploidization history and plant inulin production.</title>
        <authorList>
            <person name="Fan W."/>
            <person name="Wang S."/>
            <person name="Wang H."/>
            <person name="Wang A."/>
            <person name="Jiang F."/>
            <person name="Liu H."/>
            <person name="Zhao H."/>
            <person name="Xu D."/>
            <person name="Zhang Y."/>
        </authorList>
    </citation>
    <scope>NUCLEOTIDE SEQUENCE [LARGE SCALE GENOMIC DNA]</scope>
    <source>
        <strain evidence="2">cv. Punajuju</strain>
        <tissue evidence="1">Leaves</tissue>
    </source>
</reference>
<name>A0ACB9GBJ3_CICIN</name>
<gene>
    <name evidence="1" type="ORF">L2E82_10419</name>
</gene>
<keyword evidence="2" id="KW-1185">Reference proteome</keyword>
<evidence type="ECO:0000313" key="2">
    <source>
        <dbReference type="Proteomes" id="UP001055811"/>
    </source>
</evidence>
<comment type="caution">
    <text evidence="1">The sequence shown here is derived from an EMBL/GenBank/DDBJ whole genome shotgun (WGS) entry which is preliminary data.</text>
</comment>
<dbReference type="Proteomes" id="UP001055811">
    <property type="component" value="Linkage Group LG02"/>
</dbReference>
<sequence>MASAVPLEVIDDDDDFDWEAAVREIDVACNEATKQSSSGVTTTSATIYRNSNPHTSSCPKVENNKPSSSRQSTLDRFIGSTGLKSANQDVKRDAQDNVECNTDERFSDVSIDPEAAKTWIYPENVSVRDYQATITRTALFSNTLVSLPTGLGKTLIAAVVMYNYYRWFPQGKIVFSAPSRPLVTQQIEACHNIVGIPQEYAVDMTGQTSPAKRVNLWKTKQIFFLTPQVLNEDIKSGKCEVKKIVCLVLDEAHRASGDYAYCTVVRQLMAVPVHFRLLALTATPGGNCEKVQKVIDDLQISSLEYRSESDADVAPFVNDKKIELIQVEMGKDAVEVNDLLLDVMRRFYSRLSNLGVLPKRDPHTLSPHDYLTSRDKFRQAPPQNLHSLSSGEVEGIFGVLIAFCHIRKLLSSYGIRSAFEMLERKLNQGFFARFVSSNEALSKAKIIMQQNLSESALSPKFSKMLEVLKNKIPSSQGLSFSQILEEVEIMDSLAKIGTYVKATEFIGQNSGKMSKGQSQKVQQAVLEKFRSGGYNVIVATSIGEEGLDIMEVDLVICFDANISPLRMIQRMGRTVLACEGVELNGYKRKLANSKAIKKHMQNGGKNSFHFHSSPRMIPQEFRPEKVLVKLLIEKYIPRGKKVKNVEDIQTPKYKLKLTNLESDLLAKYFQPLSENNWRPSLIAFPHFQAFPSSVHKVSHSLRTGMLIDTMQNLQGLSFNDQDEETSEGYLRGENIEHQNSNIRENDSIQKEPESDILLSPIKHNSPNIQSQKPSVHSFLFGSDFTSIDSLGRVLILSIPLFPLKQSSIVNRLFPDSSPVKESHLEDLDTSFDINCVFTTPVKSQGNNDLLESSRRNTTETVLDDTESTDSKPVDFSPRLTNLLLSGVVPESPIDNRKGYPTTPDHDMLPDATVNLFQNKNNEREIETPEIELQNNYLEKCVSGSKIVGETRTPVTKLSDSSCSKDWILSSGEKSVSQPKSRLKRLRRFGDKKSGNLSDVEEIVGHRSCARSDRLSNKRGRGDKKVLNDARVFIEDEAEVSSEGSGDEDVDHGQDSYDGSFIDDRINPTMASTQAECDMMAIYRRSLLTQSPAIRTPHFPMDPSSDDVTPINQTHDGGSTSRITNRTHTTNYSASVSFNTDAGIPTTATGIPSSATGISSTATGISSTAAGIRKRKLSFSHGQSLPICNLEKEILLDGGESTAKEPPWKTEGEAMDDFDDDEFYRDIDLDALEEEAARQLRSRSEVSGNMNEKLDDQNLDFLDCPSFDLGI</sequence>
<organism evidence="1 2">
    <name type="scientific">Cichorium intybus</name>
    <name type="common">Chicory</name>
    <dbReference type="NCBI Taxonomy" id="13427"/>
    <lineage>
        <taxon>Eukaryota</taxon>
        <taxon>Viridiplantae</taxon>
        <taxon>Streptophyta</taxon>
        <taxon>Embryophyta</taxon>
        <taxon>Tracheophyta</taxon>
        <taxon>Spermatophyta</taxon>
        <taxon>Magnoliopsida</taxon>
        <taxon>eudicotyledons</taxon>
        <taxon>Gunneridae</taxon>
        <taxon>Pentapetalae</taxon>
        <taxon>asterids</taxon>
        <taxon>campanulids</taxon>
        <taxon>Asterales</taxon>
        <taxon>Asteraceae</taxon>
        <taxon>Cichorioideae</taxon>
        <taxon>Cichorieae</taxon>
        <taxon>Cichoriinae</taxon>
        <taxon>Cichorium</taxon>
    </lineage>
</organism>
<protein>
    <submittedName>
        <fullName evidence="1">Uncharacterized protein</fullName>
    </submittedName>
</protein>
<accession>A0ACB9GBJ3</accession>
<proteinExistence type="predicted"/>
<reference evidence="2" key="1">
    <citation type="journal article" date="2022" name="Mol. Ecol. Resour.">
        <title>The genomes of chicory, endive, great burdock and yacon provide insights into Asteraceae palaeo-polyploidization history and plant inulin production.</title>
        <authorList>
            <person name="Fan W."/>
            <person name="Wang S."/>
            <person name="Wang H."/>
            <person name="Wang A."/>
            <person name="Jiang F."/>
            <person name="Liu H."/>
            <person name="Zhao H."/>
            <person name="Xu D."/>
            <person name="Zhang Y."/>
        </authorList>
    </citation>
    <scope>NUCLEOTIDE SEQUENCE [LARGE SCALE GENOMIC DNA]</scope>
    <source>
        <strain evidence="2">cv. Punajuju</strain>
    </source>
</reference>
<dbReference type="EMBL" id="CM042010">
    <property type="protein sequence ID" value="KAI3780438.1"/>
    <property type="molecule type" value="Genomic_DNA"/>
</dbReference>
<evidence type="ECO:0000313" key="1">
    <source>
        <dbReference type="EMBL" id="KAI3780438.1"/>
    </source>
</evidence>